<evidence type="ECO:0000313" key="10">
    <source>
        <dbReference type="Proteomes" id="UP000257131"/>
    </source>
</evidence>
<evidence type="ECO:0000259" key="7">
    <source>
        <dbReference type="Pfam" id="PF01979"/>
    </source>
</evidence>
<dbReference type="SUPFAM" id="SSF51338">
    <property type="entry name" value="Composite domain of metallo-dependent hydrolases"/>
    <property type="match status" value="1"/>
</dbReference>
<name>A0A3D9BX71_9RHOB</name>
<evidence type="ECO:0000313" key="9">
    <source>
        <dbReference type="EMBL" id="REC58098.1"/>
    </source>
</evidence>
<dbReference type="GO" id="GO:0006146">
    <property type="term" value="P:adenine catabolic process"/>
    <property type="evidence" value="ECO:0007669"/>
    <property type="project" value="InterPro"/>
</dbReference>
<dbReference type="InterPro" id="IPR026912">
    <property type="entry name" value="Adenine_deam_C"/>
</dbReference>
<keyword evidence="3 6" id="KW-0378">Hydrolase</keyword>
<accession>A0A3D9BX71</accession>
<keyword evidence="4 6" id="KW-0464">Manganese</keyword>
<proteinExistence type="inferred from homology"/>
<feature type="domain" description="Adenine deaminase C-terminal" evidence="8">
    <location>
        <begin position="396"/>
        <end position="562"/>
    </location>
</feature>
<dbReference type="InterPro" id="IPR006679">
    <property type="entry name" value="Adenine_deam"/>
</dbReference>
<dbReference type="PANTHER" id="PTHR11113:SF2">
    <property type="entry name" value="ADENINE DEAMINASE"/>
    <property type="match status" value="1"/>
</dbReference>
<dbReference type="OrthoDB" id="9775607at2"/>
<dbReference type="RefSeq" id="WP_115978935.1">
    <property type="nucleotide sequence ID" value="NZ_QOHR01000004.1"/>
</dbReference>
<dbReference type="Pfam" id="PF13382">
    <property type="entry name" value="Adenine_deam_C"/>
    <property type="match status" value="1"/>
</dbReference>
<dbReference type="PANTHER" id="PTHR11113">
    <property type="entry name" value="N-ACETYLGLUCOSAMINE-6-PHOSPHATE DEACETYLASE"/>
    <property type="match status" value="1"/>
</dbReference>
<dbReference type="SUPFAM" id="SSF51556">
    <property type="entry name" value="Metallo-dependent hydrolases"/>
    <property type="match status" value="1"/>
</dbReference>
<evidence type="ECO:0000256" key="6">
    <source>
        <dbReference type="HAMAP-Rule" id="MF_01518"/>
    </source>
</evidence>
<feature type="domain" description="Amidohydrolase-related" evidence="7">
    <location>
        <begin position="67"/>
        <end position="345"/>
    </location>
</feature>
<reference evidence="9 10" key="1">
    <citation type="journal article" date="2017" name="Int. J. Syst. Evol. Microbiol.">
        <title>Rhodosalinus sediminis gen. nov., sp. nov., isolated from marine saltern.</title>
        <authorList>
            <person name="Guo L.Y."/>
            <person name="Ling S.K."/>
            <person name="Li C.M."/>
            <person name="Chen G.J."/>
            <person name="Du Z.J."/>
        </authorList>
    </citation>
    <scope>NUCLEOTIDE SEQUENCE [LARGE SCALE GENOMIC DNA]</scope>
    <source>
        <strain evidence="9 10">WDN1C137</strain>
    </source>
</reference>
<evidence type="ECO:0000256" key="1">
    <source>
        <dbReference type="ARBA" id="ARBA00006773"/>
    </source>
</evidence>
<comment type="similarity">
    <text evidence="1 6">Belongs to the metallo-dependent hydrolases superfamily. Adenine deaminase family.</text>
</comment>
<dbReference type="InterPro" id="IPR032466">
    <property type="entry name" value="Metal_Hydrolase"/>
</dbReference>
<dbReference type="Pfam" id="PF01979">
    <property type="entry name" value="Amidohydro_1"/>
    <property type="match status" value="1"/>
</dbReference>
<dbReference type="Proteomes" id="UP000257131">
    <property type="component" value="Unassembled WGS sequence"/>
</dbReference>
<evidence type="ECO:0000259" key="8">
    <source>
        <dbReference type="Pfam" id="PF13382"/>
    </source>
</evidence>
<dbReference type="GO" id="GO:0000034">
    <property type="term" value="F:adenine deaminase activity"/>
    <property type="evidence" value="ECO:0007669"/>
    <property type="project" value="UniProtKB-UniRule"/>
</dbReference>
<dbReference type="NCBIfam" id="TIGR01178">
    <property type="entry name" value="ade"/>
    <property type="match status" value="1"/>
</dbReference>
<dbReference type="Gene3D" id="3.20.20.140">
    <property type="entry name" value="Metal-dependent hydrolases"/>
    <property type="match status" value="1"/>
</dbReference>
<dbReference type="CDD" id="cd01295">
    <property type="entry name" value="AdeC"/>
    <property type="match status" value="1"/>
</dbReference>
<comment type="caution">
    <text evidence="9">The sequence shown here is derived from an EMBL/GenBank/DDBJ whole genome shotgun (WGS) entry which is preliminary data.</text>
</comment>
<organism evidence="9 10">
    <name type="scientific">Rhodosalinus sediminis</name>
    <dbReference type="NCBI Taxonomy" id="1940533"/>
    <lineage>
        <taxon>Bacteria</taxon>
        <taxon>Pseudomonadati</taxon>
        <taxon>Pseudomonadota</taxon>
        <taxon>Alphaproteobacteria</taxon>
        <taxon>Rhodobacterales</taxon>
        <taxon>Paracoccaceae</taxon>
        <taxon>Rhodosalinus</taxon>
    </lineage>
</organism>
<comment type="catalytic activity">
    <reaction evidence="5 6">
        <text>adenine + H2O + H(+) = hypoxanthine + NH4(+)</text>
        <dbReference type="Rhea" id="RHEA:23688"/>
        <dbReference type="ChEBI" id="CHEBI:15377"/>
        <dbReference type="ChEBI" id="CHEBI:15378"/>
        <dbReference type="ChEBI" id="CHEBI:16708"/>
        <dbReference type="ChEBI" id="CHEBI:17368"/>
        <dbReference type="ChEBI" id="CHEBI:28938"/>
        <dbReference type="EC" id="3.5.4.2"/>
    </reaction>
</comment>
<dbReference type="HAMAP" id="MF_01518">
    <property type="entry name" value="Adenine_deamin"/>
    <property type="match status" value="1"/>
</dbReference>
<gene>
    <name evidence="6 9" type="primary">ade</name>
    <name evidence="9" type="ORF">DRV84_05105</name>
</gene>
<keyword evidence="10" id="KW-1185">Reference proteome</keyword>
<evidence type="ECO:0000256" key="5">
    <source>
        <dbReference type="ARBA" id="ARBA00047720"/>
    </source>
</evidence>
<evidence type="ECO:0000256" key="3">
    <source>
        <dbReference type="ARBA" id="ARBA00022801"/>
    </source>
</evidence>
<sequence>MTSPDLARVVAQGAGRAPADLVLRGGRVLDVVTGALLEGDVAICGDRIVGTCADYEGRVVEDVSGLVLVPGFIDAHLHVESSMVTPFEFDRCVTPRGVTTAICDPHEIANVAGREGLRYFLEAAERTVTDLRVNLSSCVPATAMETSGARLEAGDLAGFMDHPKVIGLAEMMNYPGVVAGDPGVLAKLELFRGRHVDGHAPLLSGRDLNAYIAAGIRTEHEATTAAEAREKLAKGMRVLIREGSVSKDLAALLPLLTERLAPWLAFCTDDRNPLDIAEEGHLDHMIRTAIAGGAPPLAVYRAASLSAAEAFGLTDRGQIAPGKRADIVALSSLEECRAARVWCGGVEATEAAFAARGTLAPVARDSVRAPRVTAERFRCEGSDAATPVIGVRAGTILTEHLTEAIAPDGGDKRPDPARDLARIAVVERHGINGNVATGVVRGFGIGRGAIAATVAHDHHNIVCVGVDYADMAVAVNRLSEIEGGFVVAEAGAVTAELALEIGGLMSLAPFEAVHARLVELRAAAKALGVTLEEPFLQLAFVALPVIPHLKITDHGLVDVDRFAVISAG</sequence>
<protein>
    <recommendedName>
        <fullName evidence="2 6">Adenine deaminase</fullName>
        <shortName evidence="6">Adenase</shortName>
        <shortName evidence="6">Adenine aminase</shortName>
        <ecNumber evidence="2 6">3.5.4.2</ecNumber>
    </recommendedName>
</protein>
<dbReference type="InterPro" id="IPR006680">
    <property type="entry name" value="Amidohydro-rel"/>
</dbReference>
<dbReference type="EMBL" id="QOHR01000004">
    <property type="protein sequence ID" value="REC58098.1"/>
    <property type="molecule type" value="Genomic_DNA"/>
</dbReference>
<evidence type="ECO:0000256" key="4">
    <source>
        <dbReference type="ARBA" id="ARBA00023211"/>
    </source>
</evidence>
<comment type="cofactor">
    <cofactor evidence="6">
        <name>Mn(2+)</name>
        <dbReference type="ChEBI" id="CHEBI:29035"/>
    </cofactor>
</comment>
<dbReference type="AlphaFoldDB" id="A0A3D9BX71"/>
<dbReference type="Gene3D" id="2.30.40.10">
    <property type="entry name" value="Urease, subunit C, domain 1"/>
    <property type="match status" value="1"/>
</dbReference>
<evidence type="ECO:0000256" key="2">
    <source>
        <dbReference type="ARBA" id="ARBA00012782"/>
    </source>
</evidence>
<dbReference type="InterPro" id="IPR011059">
    <property type="entry name" value="Metal-dep_hydrolase_composite"/>
</dbReference>
<dbReference type="EC" id="3.5.4.2" evidence="2 6"/>